<feature type="transmembrane region" description="Helical" evidence="3">
    <location>
        <begin position="32"/>
        <end position="50"/>
    </location>
</feature>
<dbReference type="HOGENOM" id="CLU_377612_0_0_0"/>
<evidence type="ECO:0000313" key="5">
    <source>
        <dbReference type="Proteomes" id="UP000010798"/>
    </source>
</evidence>
<feature type="region of interest" description="Disordered" evidence="2">
    <location>
        <begin position="1"/>
        <end position="21"/>
    </location>
</feature>
<dbReference type="SUPFAM" id="SSF48452">
    <property type="entry name" value="TPR-like"/>
    <property type="match status" value="2"/>
</dbReference>
<dbReference type="GO" id="GO:0097363">
    <property type="term" value="F:protein O-acetylglucosaminyltransferase activity"/>
    <property type="evidence" value="ECO:0007669"/>
    <property type="project" value="TreeGrafter"/>
</dbReference>
<dbReference type="InterPro" id="IPR019734">
    <property type="entry name" value="TPR_rpt"/>
</dbReference>
<evidence type="ECO:0000256" key="1">
    <source>
        <dbReference type="PROSITE-ProRule" id="PRU00339"/>
    </source>
</evidence>
<dbReference type="AlphaFoldDB" id="L0DHC8"/>
<dbReference type="InterPro" id="IPR036514">
    <property type="entry name" value="SGNH_hydro_sf"/>
</dbReference>
<dbReference type="SUPFAM" id="SSF52266">
    <property type="entry name" value="SGNH hydrolase"/>
    <property type="match status" value="1"/>
</dbReference>
<dbReference type="eggNOG" id="COG2755">
    <property type="taxonomic scope" value="Bacteria"/>
</dbReference>
<keyword evidence="5" id="KW-1185">Reference proteome</keyword>
<keyword evidence="3" id="KW-1133">Transmembrane helix</keyword>
<evidence type="ECO:0000313" key="4">
    <source>
        <dbReference type="EMBL" id="AGA28076.1"/>
    </source>
</evidence>
<dbReference type="Gene3D" id="1.25.40.10">
    <property type="entry name" value="Tetratricopeptide repeat domain"/>
    <property type="match status" value="3"/>
</dbReference>
<proteinExistence type="predicted"/>
<dbReference type="GO" id="GO:0006493">
    <property type="term" value="P:protein O-linked glycosylation"/>
    <property type="evidence" value="ECO:0007669"/>
    <property type="project" value="InterPro"/>
</dbReference>
<dbReference type="Pfam" id="PF14559">
    <property type="entry name" value="TPR_19"/>
    <property type="match status" value="1"/>
</dbReference>
<dbReference type="eggNOG" id="COG0457">
    <property type="taxonomic scope" value="Bacteria"/>
</dbReference>
<evidence type="ECO:0000256" key="3">
    <source>
        <dbReference type="SAM" id="Phobius"/>
    </source>
</evidence>
<dbReference type="Pfam" id="PF13432">
    <property type="entry name" value="TPR_16"/>
    <property type="match status" value="1"/>
</dbReference>
<gene>
    <name evidence="4" type="ordered locus">Sinac_3844</name>
</gene>
<evidence type="ECO:0000256" key="2">
    <source>
        <dbReference type="SAM" id="MobiDB-lite"/>
    </source>
</evidence>
<organism evidence="4 5">
    <name type="scientific">Singulisphaera acidiphila (strain ATCC BAA-1392 / DSM 18658 / VKM B-2454 / MOB10)</name>
    <dbReference type="NCBI Taxonomy" id="886293"/>
    <lineage>
        <taxon>Bacteria</taxon>
        <taxon>Pseudomonadati</taxon>
        <taxon>Planctomycetota</taxon>
        <taxon>Planctomycetia</taxon>
        <taxon>Isosphaerales</taxon>
        <taxon>Isosphaeraceae</taxon>
        <taxon>Singulisphaera</taxon>
    </lineage>
</organism>
<dbReference type="InterPro" id="IPR037919">
    <property type="entry name" value="OGT"/>
</dbReference>
<keyword evidence="3" id="KW-0472">Membrane</keyword>
<dbReference type="Gene3D" id="3.40.50.1110">
    <property type="entry name" value="SGNH hydrolase"/>
    <property type="match status" value="1"/>
</dbReference>
<name>L0DHC8_SINAD</name>
<dbReference type="PANTHER" id="PTHR44366:SF1">
    <property type="entry name" value="UDP-N-ACETYLGLUCOSAMINE--PEPTIDE N-ACETYLGLUCOSAMINYLTRANSFERASE 110 KDA SUBUNIT"/>
    <property type="match status" value="1"/>
</dbReference>
<dbReference type="PROSITE" id="PS50005">
    <property type="entry name" value="TPR"/>
    <property type="match status" value="2"/>
</dbReference>
<dbReference type="KEGG" id="saci:Sinac_3844"/>
<sequence length="734" mass="80437">MTTDQNGNTEGAADARPAREGAPVRPIRRRLWIYRLTSLVLGPVLFLGLLETGLQLAGYGRPTSFFLARQGAKGELSLTDNPEFGRRFFPPSLVRAPVSLAFPAAKPAGTCRVFVLGESAAMGIPDPSTSFARILEVMLRDRFPKVRFEVINTALVAINSHAVVDIARECARYQPDLFVVLLGNNEVVGPFGAAGVIGPYAPSRRLIRTSLWVKDTRIGQLMSAGLRATRLAGKGPRYWDGMAMFQGSRVPADDPRLRATYAHFRENLGQVCEAGLSAGAKVVVCTVPVNLADCPPFASEHSARLAPAQRTAWEAFYREGVQQHAAGQFTEALRHLDDATRIDDTFAELEFLRGRCLTALGRNAEARQASIRARDLDALRFRADSTLNETIRQVAATDQARGVLLVDAEREFAANSPNGLPGKDLFYEHVHLTFSGNHLLASGVFQKIAKLVDPAMRLGPQALSEQTCAERLAYTQRERTRNAIRIHEMLQNPPFTEQLDNAERERHWEEQAQERQQALGPEALQAAVDTCRTALQTAPDDWMLRTHYAYLLTELGAPSQAVTQYEAIIKQRPYGVMAIDKLATLRLKAGQLNEAAAGFQAALRIQPGDSAAAYGQAEVLAARGKVRDAIAAYDKQVNKEPDRVEALRRMAGFLDHLGKPKQAQGRLQEALSLDPNDPLTHVDLANALAKAGDLDGAITHSEAALRLRPNWPTMSDHLAALRKTKANDGPSLPR</sequence>
<dbReference type="RefSeq" id="WP_015247211.1">
    <property type="nucleotide sequence ID" value="NC_019892.1"/>
</dbReference>
<dbReference type="STRING" id="886293.Sinac_3844"/>
<dbReference type="InterPro" id="IPR011990">
    <property type="entry name" value="TPR-like_helical_dom_sf"/>
</dbReference>
<evidence type="ECO:0008006" key="6">
    <source>
        <dbReference type="Google" id="ProtNLM"/>
    </source>
</evidence>
<dbReference type="GO" id="GO:0016788">
    <property type="term" value="F:hydrolase activity, acting on ester bonds"/>
    <property type="evidence" value="ECO:0007669"/>
    <property type="project" value="UniProtKB-ARBA"/>
</dbReference>
<reference evidence="4 5" key="1">
    <citation type="submission" date="2012-02" db="EMBL/GenBank/DDBJ databases">
        <title>Complete sequence of chromosome of Singulisphaera acidiphila DSM 18658.</title>
        <authorList>
            <consortium name="US DOE Joint Genome Institute (JGI-PGF)"/>
            <person name="Lucas S."/>
            <person name="Copeland A."/>
            <person name="Lapidus A."/>
            <person name="Glavina del Rio T."/>
            <person name="Dalin E."/>
            <person name="Tice H."/>
            <person name="Bruce D."/>
            <person name="Goodwin L."/>
            <person name="Pitluck S."/>
            <person name="Peters L."/>
            <person name="Ovchinnikova G."/>
            <person name="Chertkov O."/>
            <person name="Kyrpides N."/>
            <person name="Mavromatis K."/>
            <person name="Ivanova N."/>
            <person name="Brettin T."/>
            <person name="Detter J.C."/>
            <person name="Han C."/>
            <person name="Larimer F."/>
            <person name="Land M."/>
            <person name="Hauser L."/>
            <person name="Markowitz V."/>
            <person name="Cheng J.-F."/>
            <person name="Hugenholtz P."/>
            <person name="Woyke T."/>
            <person name="Wu D."/>
            <person name="Tindall B."/>
            <person name="Pomrenke H."/>
            <person name="Brambilla E."/>
            <person name="Klenk H.-P."/>
            <person name="Eisen J.A."/>
        </authorList>
    </citation>
    <scope>NUCLEOTIDE SEQUENCE [LARGE SCALE GENOMIC DNA]</scope>
    <source>
        <strain evidence="5">ATCC BAA-1392 / DSM 18658 / VKM B-2454 / MOB10</strain>
    </source>
</reference>
<dbReference type="PANTHER" id="PTHR44366">
    <property type="entry name" value="UDP-N-ACETYLGLUCOSAMINE--PEPTIDE N-ACETYLGLUCOSAMINYLTRANSFERASE 110 KDA SUBUNIT"/>
    <property type="match status" value="1"/>
</dbReference>
<dbReference type="OrthoDB" id="228932at2"/>
<dbReference type="SMART" id="SM00028">
    <property type="entry name" value="TPR"/>
    <property type="match status" value="6"/>
</dbReference>
<feature type="repeat" description="TPR" evidence="1">
    <location>
        <begin position="576"/>
        <end position="609"/>
    </location>
</feature>
<dbReference type="EMBL" id="CP003364">
    <property type="protein sequence ID" value="AGA28076.1"/>
    <property type="molecule type" value="Genomic_DNA"/>
</dbReference>
<dbReference type="Proteomes" id="UP000010798">
    <property type="component" value="Chromosome"/>
</dbReference>
<keyword evidence="3" id="KW-0812">Transmembrane</keyword>
<accession>L0DHC8</accession>
<feature type="repeat" description="TPR" evidence="1">
    <location>
        <begin position="644"/>
        <end position="677"/>
    </location>
</feature>
<protein>
    <recommendedName>
        <fullName evidence="6">Tetratricopeptide repeat protein</fullName>
    </recommendedName>
</protein>
<keyword evidence="1" id="KW-0802">TPR repeat</keyword>